<evidence type="ECO:0000313" key="1">
    <source>
        <dbReference type="EMBL" id="KAJ7384017.1"/>
    </source>
</evidence>
<evidence type="ECO:0000313" key="2">
    <source>
        <dbReference type="Proteomes" id="UP001163046"/>
    </source>
</evidence>
<dbReference type="EMBL" id="MU825891">
    <property type="protein sequence ID" value="KAJ7384017.1"/>
    <property type="molecule type" value="Genomic_DNA"/>
</dbReference>
<dbReference type="AlphaFoldDB" id="A0A9W9ZLW4"/>
<sequence>MENALASIADVNQAERVLPVVHDLAASSFLYLRNIFKKKRTAATHVLVLMLSDEKRSKKPYALPVRYVPCRTLKDQFIRDLTKDLKVEMKKRDLHLTVDPDGRPVTRSPDPDVLHGLIVQLHELRYGADRMSLEDAITLVRGQLVPAGYDPYPFRRDTPESLLDKLRSIVATYKFRAIIDYWKERGVHFSTYLYGPEVDPVTGQERHDRGDHNHLFRRAASSIRQGRDPSLNYEAFDEVLMDSLSGLTHAALIGKRKQSFVDAERLISSHVVSSLRRSGHHDLAHHIEVLTQWHEAADGRGLSQLQRLQIQLPNVELCFG</sequence>
<reference evidence="1" key="1">
    <citation type="submission" date="2023-01" db="EMBL/GenBank/DDBJ databases">
        <title>Genome assembly of the deep-sea coral Lophelia pertusa.</title>
        <authorList>
            <person name="Herrera S."/>
            <person name="Cordes E."/>
        </authorList>
    </citation>
    <scope>NUCLEOTIDE SEQUENCE</scope>
    <source>
        <strain evidence="1">USNM1676648</strain>
        <tissue evidence="1">Polyp</tissue>
    </source>
</reference>
<dbReference type="Proteomes" id="UP001163046">
    <property type="component" value="Unassembled WGS sequence"/>
</dbReference>
<comment type="caution">
    <text evidence="1">The sequence shown here is derived from an EMBL/GenBank/DDBJ whole genome shotgun (WGS) entry which is preliminary data.</text>
</comment>
<name>A0A9W9ZLW4_9CNID</name>
<dbReference type="OrthoDB" id="5979290at2759"/>
<keyword evidence="2" id="KW-1185">Reference proteome</keyword>
<accession>A0A9W9ZLW4</accession>
<proteinExistence type="predicted"/>
<protein>
    <submittedName>
        <fullName evidence="1">Carbohydrate binding</fullName>
    </submittedName>
</protein>
<organism evidence="1 2">
    <name type="scientific">Desmophyllum pertusum</name>
    <dbReference type="NCBI Taxonomy" id="174260"/>
    <lineage>
        <taxon>Eukaryota</taxon>
        <taxon>Metazoa</taxon>
        <taxon>Cnidaria</taxon>
        <taxon>Anthozoa</taxon>
        <taxon>Hexacorallia</taxon>
        <taxon>Scleractinia</taxon>
        <taxon>Caryophylliina</taxon>
        <taxon>Caryophylliidae</taxon>
        <taxon>Desmophyllum</taxon>
    </lineage>
</organism>
<gene>
    <name evidence="1" type="primary">CTL5_3</name>
    <name evidence="1" type="ORF">OS493_024029</name>
</gene>